<keyword evidence="3" id="KW-1185">Reference proteome</keyword>
<dbReference type="Proteomes" id="UP000450000">
    <property type="component" value="Unassembled WGS sequence"/>
</dbReference>
<dbReference type="OrthoDB" id="4243680at2"/>
<feature type="compositionally biased region" description="Low complexity" evidence="1">
    <location>
        <begin position="294"/>
        <end position="305"/>
    </location>
</feature>
<evidence type="ECO:0000313" key="3">
    <source>
        <dbReference type="Proteomes" id="UP000450000"/>
    </source>
</evidence>
<organism evidence="2 3">
    <name type="scientific">Streptomyces kaniharaensis</name>
    <dbReference type="NCBI Taxonomy" id="212423"/>
    <lineage>
        <taxon>Bacteria</taxon>
        <taxon>Bacillati</taxon>
        <taxon>Actinomycetota</taxon>
        <taxon>Actinomycetes</taxon>
        <taxon>Kitasatosporales</taxon>
        <taxon>Streptomycetaceae</taxon>
        <taxon>Streptomyces</taxon>
    </lineage>
</organism>
<feature type="compositionally biased region" description="Basic and acidic residues" evidence="1">
    <location>
        <begin position="267"/>
        <end position="277"/>
    </location>
</feature>
<sequence length="351" mass="37417">MHNPNRTNVALRETFADFGRAVAAALNATPDDDGPGWTHEAEFYASGSVRLKHPAGWRLRIWRPRSTGHMSHRLTVTGCTPEGWWGDSKDEITVASNRPAPAVAAEIRRRLLPGHRATMRQALADRAQEERYARARQAAMARLRQALPALEPYGHDQDGSSGSFYAGQAIGRFPAHASGTVRINHHGGSVQLDLHSVPLERAVRILSVLDAAHQPLSGTLMPRALPRSAPELTAPARIVPGEVVAAQPPAPDGASAAAPQAAPPARPRPEAQREEPAIRVSCTAAARPELQEQPEVLPAEPPGAEAARERLGRALEAAAAAAAEVREAAAQFRALGLSEVHSGHPRDPAAP</sequence>
<evidence type="ECO:0000256" key="1">
    <source>
        <dbReference type="SAM" id="MobiDB-lite"/>
    </source>
</evidence>
<accession>A0A6N7L1F3</accession>
<name>A0A6N7L1F3_9ACTN</name>
<protein>
    <submittedName>
        <fullName evidence="2">Uncharacterized protein</fullName>
    </submittedName>
</protein>
<gene>
    <name evidence="2" type="ORF">F7Q99_36180</name>
</gene>
<dbReference type="RefSeq" id="WP_153470489.1">
    <property type="nucleotide sequence ID" value="NZ_WBOF01000005.1"/>
</dbReference>
<dbReference type="AlphaFoldDB" id="A0A6N7L1F3"/>
<proteinExistence type="predicted"/>
<feature type="region of interest" description="Disordered" evidence="1">
    <location>
        <begin position="245"/>
        <end position="310"/>
    </location>
</feature>
<reference evidence="2 3" key="1">
    <citation type="submission" date="2019-09" db="EMBL/GenBank/DDBJ databases">
        <title>Genome Sequences of Streptomyces kaniharaensis ATCC 21070.</title>
        <authorList>
            <person name="Zhu W."/>
            <person name="De Crecy-Lagard V."/>
            <person name="Richards N.G."/>
        </authorList>
    </citation>
    <scope>NUCLEOTIDE SEQUENCE [LARGE SCALE GENOMIC DNA]</scope>
    <source>
        <strain evidence="2 3">SF-557</strain>
    </source>
</reference>
<comment type="caution">
    <text evidence="2">The sequence shown here is derived from an EMBL/GenBank/DDBJ whole genome shotgun (WGS) entry which is preliminary data.</text>
</comment>
<evidence type="ECO:0000313" key="2">
    <source>
        <dbReference type="EMBL" id="MQS17481.1"/>
    </source>
</evidence>
<dbReference type="EMBL" id="WBOF01000005">
    <property type="protein sequence ID" value="MQS17481.1"/>
    <property type="molecule type" value="Genomic_DNA"/>
</dbReference>